<feature type="binding site" evidence="12">
    <location>
        <position position="529"/>
    </location>
    <ligand>
        <name>ATP</name>
        <dbReference type="ChEBI" id="CHEBI:30616"/>
    </ligand>
</feature>
<evidence type="ECO:0000256" key="11">
    <source>
        <dbReference type="ARBA" id="ARBA00060830"/>
    </source>
</evidence>
<organism evidence="16 17">
    <name type="scientific">Aminipila luticellarii</name>
    <dbReference type="NCBI Taxonomy" id="2507160"/>
    <lineage>
        <taxon>Bacteria</taxon>
        <taxon>Bacillati</taxon>
        <taxon>Bacillota</taxon>
        <taxon>Clostridia</taxon>
        <taxon>Peptostreptococcales</taxon>
        <taxon>Anaerovoracaceae</taxon>
        <taxon>Aminipila</taxon>
    </lineage>
</organism>
<protein>
    <recommendedName>
        <fullName evidence="12">Valine--tRNA ligase</fullName>
        <ecNumber evidence="12">6.1.1.9</ecNumber>
    </recommendedName>
    <alternativeName>
        <fullName evidence="12">Valyl-tRNA synthetase</fullName>
        <shortName evidence="12">ValRS</shortName>
    </alternativeName>
</protein>
<feature type="domain" description="Aminoacyl-tRNA synthetase class Ia" evidence="13">
    <location>
        <begin position="18"/>
        <end position="565"/>
    </location>
</feature>
<dbReference type="GO" id="GO:0005829">
    <property type="term" value="C:cytosol"/>
    <property type="evidence" value="ECO:0007669"/>
    <property type="project" value="TreeGrafter"/>
</dbReference>
<dbReference type="InterPro" id="IPR013155">
    <property type="entry name" value="M/V/L/I-tRNA-synth_anticd-bd"/>
</dbReference>
<dbReference type="GO" id="GO:0004832">
    <property type="term" value="F:valine-tRNA ligase activity"/>
    <property type="evidence" value="ECO:0007669"/>
    <property type="project" value="UniProtKB-UniRule"/>
</dbReference>
<feature type="coiled-coil region" evidence="12">
    <location>
        <begin position="834"/>
        <end position="896"/>
    </location>
</feature>
<comment type="domain">
    <text evidence="12">The C-terminal coiled-coil domain is crucial for aminoacylation activity.</text>
</comment>
<dbReference type="InterPro" id="IPR009008">
    <property type="entry name" value="Val/Leu/Ile-tRNA-synth_edit"/>
</dbReference>
<evidence type="ECO:0000256" key="2">
    <source>
        <dbReference type="ARBA" id="ARBA00011245"/>
    </source>
</evidence>
<dbReference type="Gene3D" id="3.40.50.620">
    <property type="entry name" value="HUPs"/>
    <property type="match status" value="2"/>
</dbReference>
<dbReference type="InterPro" id="IPR002300">
    <property type="entry name" value="aa-tRNA-synth_Ia"/>
</dbReference>
<dbReference type="Gene3D" id="1.10.730.10">
    <property type="entry name" value="Isoleucyl-tRNA Synthetase, Domain 1"/>
    <property type="match status" value="1"/>
</dbReference>
<dbReference type="Gene3D" id="3.90.740.10">
    <property type="entry name" value="Valyl/Leucyl/Isoleucyl-tRNA synthetase, editing domain"/>
    <property type="match status" value="1"/>
</dbReference>
<evidence type="ECO:0000256" key="10">
    <source>
        <dbReference type="ARBA" id="ARBA00047552"/>
    </source>
</evidence>
<feature type="domain" description="Methionyl/Valyl/Leucyl/Isoleucyl-tRNA synthetase anticodon-binding" evidence="14">
    <location>
        <begin position="617"/>
        <end position="777"/>
    </location>
</feature>
<evidence type="ECO:0000256" key="8">
    <source>
        <dbReference type="ARBA" id="ARBA00023054"/>
    </source>
</evidence>
<evidence type="ECO:0000259" key="15">
    <source>
        <dbReference type="Pfam" id="PF10458"/>
    </source>
</evidence>
<dbReference type="SUPFAM" id="SSF47323">
    <property type="entry name" value="Anticodon-binding domain of a subclass of class I aminoacyl-tRNA synthetases"/>
    <property type="match status" value="1"/>
</dbReference>
<dbReference type="FunFam" id="3.40.50.620:FF:000098">
    <property type="entry name" value="Valine--tRNA ligase"/>
    <property type="match status" value="1"/>
</dbReference>
<comment type="catalytic activity">
    <reaction evidence="10 12">
        <text>tRNA(Val) + L-valine + ATP = L-valyl-tRNA(Val) + AMP + diphosphate</text>
        <dbReference type="Rhea" id="RHEA:10704"/>
        <dbReference type="Rhea" id="RHEA-COMP:9672"/>
        <dbReference type="Rhea" id="RHEA-COMP:9708"/>
        <dbReference type="ChEBI" id="CHEBI:30616"/>
        <dbReference type="ChEBI" id="CHEBI:33019"/>
        <dbReference type="ChEBI" id="CHEBI:57762"/>
        <dbReference type="ChEBI" id="CHEBI:78442"/>
        <dbReference type="ChEBI" id="CHEBI:78537"/>
        <dbReference type="ChEBI" id="CHEBI:456215"/>
        <dbReference type="EC" id="6.1.1.9"/>
    </reaction>
</comment>
<dbReference type="InterPro" id="IPR001412">
    <property type="entry name" value="aa-tRNA-synth_I_CS"/>
</dbReference>
<dbReference type="Gene3D" id="1.10.287.380">
    <property type="entry name" value="Valyl-tRNA synthetase, C-terminal domain"/>
    <property type="match status" value="1"/>
</dbReference>
<keyword evidence="8 12" id="KW-0175">Coiled coil</keyword>
<gene>
    <name evidence="12" type="primary">valS</name>
    <name evidence="16" type="ORF">EQM06_03690</name>
</gene>
<evidence type="ECO:0000256" key="6">
    <source>
        <dbReference type="ARBA" id="ARBA00022840"/>
    </source>
</evidence>
<dbReference type="SUPFAM" id="SSF50677">
    <property type="entry name" value="ValRS/IleRS/LeuRS editing domain"/>
    <property type="match status" value="1"/>
</dbReference>
<keyword evidence="5 12" id="KW-0547">Nucleotide-binding</keyword>
<name>A0A410PTW9_9FIRM</name>
<keyword evidence="9 12" id="KW-0030">Aminoacyl-tRNA synthetase</keyword>
<evidence type="ECO:0000256" key="1">
    <source>
        <dbReference type="ARBA" id="ARBA00004496"/>
    </source>
</evidence>
<keyword evidence="4 12" id="KW-0436">Ligase</keyword>
<dbReference type="OrthoDB" id="9810365at2"/>
<dbReference type="InterPro" id="IPR014729">
    <property type="entry name" value="Rossmann-like_a/b/a_fold"/>
</dbReference>
<dbReference type="NCBIfam" id="TIGR00422">
    <property type="entry name" value="valS"/>
    <property type="match status" value="1"/>
</dbReference>
<dbReference type="Pfam" id="PF00133">
    <property type="entry name" value="tRNA-synt_1"/>
    <property type="match status" value="1"/>
</dbReference>
<dbReference type="InterPro" id="IPR037118">
    <property type="entry name" value="Val-tRNA_synth_C_sf"/>
</dbReference>
<comment type="subunit">
    <text evidence="2 12">Monomer.</text>
</comment>
<evidence type="ECO:0000256" key="4">
    <source>
        <dbReference type="ARBA" id="ARBA00022598"/>
    </source>
</evidence>
<dbReference type="PANTHER" id="PTHR11946:SF93">
    <property type="entry name" value="VALINE--TRNA LIGASE, CHLOROPLASTIC_MITOCHONDRIAL 2"/>
    <property type="match status" value="1"/>
</dbReference>
<dbReference type="InterPro" id="IPR002303">
    <property type="entry name" value="Valyl-tRNA_ligase"/>
</dbReference>
<dbReference type="SUPFAM" id="SSF52374">
    <property type="entry name" value="Nucleotidylyl transferase"/>
    <property type="match status" value="1"/>
</dbReference>
<dbReference type="GO" id="GO:0005524">
    <property type="term" value="F:ATP binding"/>
    <property type="evidence" value="ECO:0007669"/>
    <property type="project" value="UniProtKB-UniRule"/>
</dbReference>
<dbReference type="PRINTS" id="PR00986">
    <property type="entry name" value="TRNASYNTHVAL"/>
</dbReference>
<dbReference type="EMBL" id="CP035281">
    <property type="protein sequence ID" value="QAT42402.1"/>
    <property type="molecule type" value="Genomic_DNA"/>
</dbReference>
<dbReference type="GO" id="GO:0002161">
    <property type="term" value="F:aminoacyl-tRNA deacylase activity"/>
    <property type="evidence" value="ECO:0007669"/>
    <property type="project" value="InterPro"/>
</dbReference>
<keyword evidence="17" id="KW-1185">Reference proteome</keyword>
<keyword evidence="7 12" id="KW-0648">Protein biosynthesis</keyword>
<dbReference type="CDD" id="cd07962">
    <property type="entry name" value="Anticodon_Ia_Val"/>
    <property type="match status" value="1"/>
</dbReference>
<evidence type="ECO:0000256" key="7">
    <source>
        <dbReference type="ARBA" id="ARBA00022917"/>
    </source>
</evidence>
<comment type="subcellular location">
    <subcellularLocation>
        <location evidence="1 12">Cytoplasm</location>
    </subcellularLocation>
</comment>
<comment type="domain">
    <text evidence="12">ValRS has two distinct active sites: one for aminoacylation and one for editing. The misactivated threonine is translocated from the active site to the editing site.</text>
</comment>
<dbReference type="CDD" id="cd00817">
    <property type="entry name" value="ValRS_core"/>
    <property type="match status" value="1"/>
</dbReference>
<evidence type="ECO:0000313" key="16">
    <source>
        <dbReference type="EMBL" id="QAT42402.1"/>
    </source>
</evidence>
<feature type="short sequence motif" description="'HIGH' region" evidence="12">
    <location>
        <begin position="46"/>
        <end position="56"/>
    </location>
</feature>
<evidence type="ECO:0000256" key="5">
    <source>
        <dbReference type="ARBA" id="ARBA00022741"/>
    </source>
</evidence>
<dbReference type="SUPFAM" id="SSF46589">
    <property type="entry name" value="tRNA-binding arm"/>
    <property type="match status" value="1"/>
</dbReference>
<dbReference type="InterPro" id="IPR019499">
    <property type="entry name" value="Val-tRNA_synth_tRNA-bd"/>
</dbReference>
<dbReference type="FunFam" id="1.10.287.380:FF:000001">
    <property type="entry name" value="Valine--tRNA ligase"/>
    <property type="match status" value="1"/>
</dbReference>
<dbReference type="Pfam" id="PF10458">
    <property type="entry name" value="Val_tRNA-synt_C"/>
    <property type="match status" value="1"/>
</dbReference>
<dbReference type="InterPro" id="IPR009080">
    <property type="entry name" value="tRNAsynth_Ia_anticodon-bd"/>
</dbReference>
<keyword evidence="3 12" id="KW-0963">Cytoplasm</keyword>
<dbReference type="RefSeq" id="WP_128745052.1">
    <property type="nucleotide sequence ID" value="NZ_CP035281.1"/>
</dbReference>
<dbReference type="Pfam" id="PF08264">
    <property type="entry name" value="Anticodon_1"/>
    <property type="match status" value="1"/>
</dbReference>
<dbReference type="PROSITE" id="PS00178">
    <property type="entry name" value="AA_TRNA_LIGASE_I"/>
    <property type="match status" value="1"/>
</dbReference>
<dbReference type="KEGG" id="amij:EQM06_03690"/>
<evidence type="ECO:0000256" key="3">
    <source>
        <dbReference type="ARBA" id="ARBA00022490"/>
    </source>
</evidence>
<accession>A0A410PTW9</accession>
<evidence type="ECO:0000259" key="14">
    <source>
        <dbReference type="Pfam" id="PF08264"/>
    </source>
</evidence>
<dbReference type="InterPro" id="IPR033705">
    <property type="entry name" value="Anticodon_Ia_Val"/>
</dbReference>
<dbReference type="AlphaFoldDB" id="A0A410PTW9"/>
<keyword evidence="6 12" id="KW-0067">ATP-binding</keyword>
<dbReference type="FunFam" id="1.10.730.10:FF:000014">
    <property type="entry name" value="Valine--tRNA ligase"/>
    <property type="match status" value="1"/>
</dbReference>
<evidence type="ECO:0000256" key="12">
    <source>
        <dbReference type="HAMAP-Rule" id="MF_02004"/>
    </source>
</evidence>
<comment type="function">
    <text evidence="12">Catalyzes the attachment of valine to tRNA(Val). As ValRS can inadvertently accommodate and process structurally similar amino acids such as threonine, to avoid such errors, it has a 'posttransfer' editing activity that hydrolyzes mischarged Thr-tRNA(Val) in a tRNA-dependent manner.</text>
</comment>
<evidence type="ECO:0000313" key="17">
    <source>
        <dbReference type="Proteomes" id="UP000287601"/>
    </source>
</evidence>
<dbReference type="FunFam" id="3.40.50.620:FF:000032">
    <property type="entry name" value="Valine--tRNA ligase"/>
    <property type="match status" value="1"/>
</dbReference>
<dbReference type="PANTHER" id="PTHR11946">
    <property type="entry name" value="VALYL-TRNA SYNTHETASES"/>
    <property type="match status" value="1"/>
</dbReference>
<dbReference type="NCBIfam" id="NF004349">
    <property type="entry name" value="PRK05729.1"/>
    <property type="match status" value="1"/>
</dbReference>
<evidence type="ECO:0000256" key="9">
    <source>
        <dbReference type="ARBA" id="ARBA00023146"/>
    </source>
</evidence>
<feature type="short sequence motif" description="'KMSKS' region" evidence="12">
    <location>
        <begin position="526"/>
        <end position="530"/>
    </location>
</feature>
<dbReference type="EC" id="6.1.1.9" evidence="12"/>
<dbReference type="GO" id="GO:0006438">
    <property type="term" value="P:valyl-tRNA aminoacylation"/>
    <property type="evidence" value="ECO:0007669"/>
    <property type="project" value="UniProtKB-UniRule"/>
</dbReference>
<dbReference type="HAMAP" id="MF_02004">
    <property type="entry name" value="Val_tRNA_synth_type1"/>
    <property type="match status" value="1"/>
</dbReference>
<proteinExistence type="inferred from homology"/>
<reference evidence="16 17" key="1">
    <citation type="submission" date="2019-01" db="EMBL/GenBank/DDBJ databases">
        <title>Draft genomes of a novel of Aminipila strains.</title>
        <authorList>
            <person name="Ma S."/>
        </authorList>
    </citation>
    <scope>NUCLEOTIDE SEQUENCE [LARGE SCALE GENOMIC DNA]</scope>
    <source>
        <strain evidence="17">JN-39</strain>
    </source>
</reference>
<dbReference type="Proteomes" id="UP000287601">
    <property type="component" value="Chromosome"/>
</dbReference>
<evidence type="ECO:0000259" key="13">
    <source>
        <dbReference type="Pfam" id="PF00133"/>
    </source>
</evidence>
<comment type="similarity">
    <text evidence="11 12">Belongs to the class-I aminoacyl-tRNA synthetase family. ValS type 1 subfamily.</text>
</comment>
<sequence length="904" mass="104218">MEKNLAKTYNPKDFEDRIYEEWERKGAFKAKIDKNKKPFTIVMPPPNITGQLHMGHALDQTLQDVLTRWKRMQGYSALWLPGSDHASIATEVKVVNKIREEEGKEKEDLGREEFLKRVWEWKEEYGGRITKQCRKLGDSCDWDRERFTMDEGCSKAVNEMFVRLYEKGLIYRGNRLINWCPECGTSLSDAEVEHEDKNGKYWYFRYPGADGSEGIVVATSRPETMFADEAIAVHPEDERYKDMVGKKVILPIVGKEIPVIADLYPDPEKGTGAVKITPAHDPNDFEVGERHHLSRPSCINSDATMNELAGKYAGMDRFECRKAWVAELEAAGFLVKTEEKVIPSGECYRCHTVIEPMLSDQWFVKMEELAKPAIEAAKTGKLQHVPERFEKIYLHWLENIRDWCISRQLWWGHRIPAYYCEECGEMVVSRTAPDTCPKCGSTKMRQDEDVLDTWFSSGLWPFSTLGWPEKTPDLEYFYPTDVLVTGYDIIFFWVVRMVFSALEVTGESPFKYVYVHGLVRDAEGRKMSKSLGNGIDPLEIIDQYGADALRFMLMTGITPGNDMRFKEDKLESARNFANKLWNASRFVIMNLQDEEGHFREMASEHDGLDRIALQDEDKWILARVNDAVQYVTNSMEKFDLSLAGQRVYEVIWNEYCDWYIELVKGRLYGEDEEDKKVARYVLVRALKDMLKLLHPFMPFITEEIWSFLPKTEQEMAEAKAEGNPEDFLIKASWPIFDAALTFGQEVEKLDTAMEAIRAIRNIRAEAEAAPSRKLRAIIVSTGKDLDYIKAGERYIKALANITEIRFTENKSEVPEEVMSAVMGAIELFIPLDDLLDYKAEFERLTKEKARLEGEVKRVAGKLNNQGFVAKAPEKVIQEEREKQVKYEDMLAKVTARLALVEKKL</sequence>
<dbReference type="InterPro" id="IPR010978">
    <property type="entry name" value="tRNA-bd_arm"/>
</dbReference>
<feature type="domain" description="Valyl-tRNA synthetase tRNA-binding arm" evidence="15">
    <location>
        <begin position="838"/>
        <end position="898"/>
    </location>
</feature>